<dbReference type="GO" id="GO:0005789">
    <property type="term" value="C:endoplasmic reticulum membrane"/>
    <property type="evidence" value="ECO:0007669"/>
    <property type="project" value="UniProtKB-SubCell"/>
</dbReference>
<dbReference type="InterPro" id="IPR026051">
    <property type="entry name" value="ALG1-like"/>
</dbReference>
<dbReference type="Proteomes" id="UP000054558">
    <property type="component" value="Unassembled WGS sequence"/>
</dbReference>
<gene>
    <name evidence="11" type="ORF">KFL_001160100</name>
</gene>
<dbReference type="SUPFAM" id="SSF53756">
    <property type="entry name" value="UDP-Glycosyltransferase/glycogen phosphorylase"/>
    <property type="match status" value="2"/>
</dbReference>
<dbReference type="AlphaFoldDB" id="A0A1Y1I385"/>
<keyword evidence="5" id="KW-0812">Transmembrane</keyword>
<evidence type="ECO:0000256" key="4">
    <source>
        <dbReference type="ARBA" id="ARBA00022679"/>
    </source>
</evidence>
<evidence type="ECO:0000256" key="9">
    <source>
        <dbReference type="SAM" id="MobiDB-lite"/>
    </source>
</evidence>
<feature type="compositionally biased region" description="Low complexity" evidence="9">
    <location>
        <begin position="275"/>
        <end position="289"/>
    </location>
</feature>
<dbReference type="Pfam" id="PF13692">
    <property type="entry name" value="Glyco_trans_1_4"/>
    <property type="match status" value="1"/>
</dbReference>
<evidence type="ECO:0000256" key="5">
    <source>
        <dbReference type="ARBA" id="ARBA00022692"/>
    </source>
</evidence>
<evidence type="ECO:0000256" key="6">
    <source>
        <dbReference type="ARBA" id="ARBA00022824"/>
    </source>
</evidence>
<dbReference type="GO" id="GO:0000030">
    <property type="term" value="F:mannosyltransferase activity"/>
    <property type="evidence" value="ECO:0000318"/>
    <property type="project" value="GO_Central"/>
</dbReference>
<proteinExistence type="predicted"/>
<protein>
    <submittedName>
        <fullName evidence="11">Beta-1,4-mannosyltransferase</fullName>
    </submittedName>
</protein>
<evidence type="ECO:0000256" key="1">
    <source>
        <dbReference type="ARBA" id="ARBA00004389"/>
    </source>
</evidence>
<reference evidence="11 12" key="1">
    <citation type="journal article" date="2014" name="Nat. Commun.">
        <title>Klebsormidium flaccidum genome reveals primary factors for plant terrestrial adaptation.</title>
        <authorList>
            <person name="Hori K."/>
            <person name="Maruyama F."/>
            <person name="Fujisawa T."/>
            <person name="Togashi T."/>
            <person name="Yamamoto N."/>
            <person name="Seo M."/>
            <person name="Sato S."/>
            <person name="Yamada T."/>
            <person name="Mori H."/>
            <person name="Tajima N."/>
            <person name="Moriyama T."/>
            <person name="Ikeuchi M."/>
            <person name="Watanabe M."/>
            <person name="Wada H."/>
            <person name="Kobayashi K."/>
            <person name="Saito M."/>
            <person name="Masuda T."/>
            <person name="Sasaki-Sekimoto Y."/>
            <person name="Mashiguchi K."/>
            <person name="Awai K."/>
            <person name="Shimojima M."/>
            <person name="Masuda S."/>
            <person name="Iwai M."/>
            <person name="Nobusawa T."/>
            <person name="Narise T."/>
            <person name="Kondo S."/>
            <person name="Saito H."/>
            <person name="Sato R."/>
            <person name="Murakawa M."/>
            <person name="Ihara Y."/>
            <person name="Oshima-Yamada Y."/>
            <person name="Ohtaka K."/>
            <person name="Satoh M."/>
            <person name="Sonobe K."/>
            <person name="Ishii M."/>
            <person name="Ohtani R."/>
            <person name="Kanamori-Sato M."/>
            <person name="Honoki R."/>
            <person name="Miyazaki D."/>
            <person name="Mochizuki H."/>
            <person name="Umetsu J."/>
            <person name="Higashi K."/>
            <person name="Shibata D."/>
            <person name="Kamiya Y."/>
            <person name="Sato N."/>
            <person name="Nakamura Y."/>
            <person name="Tabata S."/>
            <person name="Ida S."/>
            <person name="Kurokawa K."/>
            <person name="Ohta H."/>
        </authorList>
    </citation>
    <scope>NUCLEOTIDE SEQUENCE [LARGE SCALE GENOMIC DNA]</scope>
    <source>
        <strain evidence="11 12">NIES-2285</strain>
    </source>
</reference>
<evidence type="ECO:0000256" key="3">
    <source>
        <dbReference type="ARBA" id="ARBA00022676"/>
    </source>
</evidence>
<organism evidence="11 12">
    <name type="scientific">Klebsormidium nitens</name>
    <name type="common">Green alga</name>
    <name type="synonym">Ulothrix nitens</name>
    <dbReference type="NCBI Taxonomy" id="105231"/>
    <lineage>
        <taxon>Eukaryota</taxon>
        <taxon>Viridiplantae</taxon>
        <taxon>Streptophyta</taxon>
        <taxon>Klebsormidiophyceae</taxon>
        <taxon>Klebsormidiales</taxon>
        <taxon>Klebsormidiaceae</taxon>
        <taxon>Klebsormidium</taxon>
    </lineage>
</organism>
<accession>A0A1Y1I385</accession>
<name>A0A1Y1I385_KLENI</name>
<keyword evidence="3 11" id="KW-0328">Glycosyltransferase</keyword>
<evidence type="ECO:0000313" key="12">
    <source>
        <dbReference type="Proteomes" id="UP000054558"/>
    </source>
</evidence>
<dbReference type="PANTHER" id="PTHR13036">
    <property type="entry name" value="BETA1,4 MANNOSYLTRANSFERASE"/>
    <property type="match status" value="1"/>
</dbReference>
<dbReference type="Pfam" id="PF13579">
    <property type="entry name" value="Glyco_trans_4_4"/>
    <property type="match status" value="1"/>
</dbReference>
<dbReference type="OMA" id="CKLIIDW"/>
<dbReference type="STRING" id="105231.A0A1Y1I385"/>
<evidence type="ECO:0000313" key="11">
    <source>
        <dbReference type="EMBL" id="GAQ82578.1"/>
    </source>
</evidence>
<dbReference type="EMBL" id="DF237065">
    <property type="protein sequence ID" value="GAQ82578.1"/>
    <property type="molecule type" value="Genomic_DNA"/>
</dbReference>
<feature type="region of interest" description="Disordered" evidence="9">
    <location>
        <begin position="267"/>
        <end position="291"/>
    </location>
</feature>
<evidence type="ECO:0000259" key="10">
    <source>
        <dbReference type="Pfam" id="PF13579"/>
    </source>
</evidence>
<sequence>MAKRGRATVVVLGDLGRSPRMQYHALSLAEQAELQVDVVAHAGSEPLTALKEHPNVHLHLSSPPWSANLPRVMYLLLLPFKVLAQFVSLLWVLCVTIPPPDFIIVQNPPSIPSLTVVLFVCWLRGAAMVIDWHNFGYTLLGLKLGLSHPFVRYYKWYERNYGRMAHAHLCVTKAMQQELAANWGINATVLYDRPPAFFRPATLEERHALFLKLNDAICRPPSDVSDCCGTGSSEPGTSERKGEQDDSLDDYVIVPPRVEETVISSHHMGSIAPPSSDGDGASSSGGSSDTVYEEQGIALKPDRPAVIVSSTSWTPDEDFDVLLQAAMMYDLRAAKLMGDNTPGEPSTAGSQRYPRLLFLITGKGPLKAQFEERVAKLRLKRVAFRTLWLSSEDYPRLLGSADLGVSLHTSSSGLDLPMKVVDMFGCALPVCARAYSCIGELVRDRENGLLFSAPTELADQLMELFRGFPQSGGELLKGLRKGSAQSRAVGWQEEWGKRVLPLLEGLKRA</sequence>
<keyword evidence="6" id="KW-0256">Endoplasmic reticulum</keyword>
<keyword evidence="8" id="KW-0472">Membrane</keyword>
<feature type="domain" description="Glycosyltransferase subfamily 4-like N-terminal" evidence="10">
    <location>
        <begin position="31"/>
        <end position="187"/>
    </location>
</feature>
<comment type="subcellular location">
    <subcellularLocation>
        <location evidence="1">Endoplasmic reticulum membrane</location>
        <topology evidence="1">Single-pass membrane protein</topology>
    </subcellularLocation>
</comment>
<evidence type="ECO:0000256" key="8">
    <source>
        <dbReference type="ARBA" id="ARBA00023136"/>
    </source>
</evidence>
<evidence type="ECO:0000256" key="2">
    <source>
        <dbReference type="ARBA" id="ARBA00004922"/>
    </source>
</evidence>
<feature type="region of interest" description="Disordered" evidence="9">
    <location>
        <begin position="223"/>
        <end position="250"/>
    </location>
</feature>
<dbReference type="Gene3D" id="3.40.50.2000">
    <property type="entry name" value="Glycogen Phosphorylase B"/>
    <property type="match status" value="1"/>
</dbReference>
<dbReference type="PANTHER" id="PTHR13036:SF0">
    <property type="entry name" value="CHITOBIOSYLDIPHOSPHODOLICHOL BETA-MANNOSYLTRANSFERASE"/>
    <property type="match status" value="1"/>
</dbReference>
<dbReference type="InterPro" id="IPR028098">
    <property type="entry name" value="Glyco_trans_4-like_N"/>
</dbReference>
<keyword evidence="7" id="KW-1133">Transmembrane helix</keyword>
<keyword evidence="12" id="KW-1185">Reference proteome</keyword>
<comment type="pathway">
    <text evidence="2">Protein modification; protein glycosylation.</text>
</comment>
<dbReference type="FunFam" id="3.40.50.2000:FF:000109">
    <property type="entry name" value="Chitobiosyldiphosphodolichol beta-mannosyltransferase"/>
    <property type="match status" value="1"/>
</dbReference>
<dbReference type="GO" id="GO:0005783">
    <property type="term" value="C:endoplasmic reticulum"/>
    <property type="evidence" value="ECO:0000318"/>
    <property type="project" value="GO_Central"/>
</dbReference>
<evidence type="ECO:0000256" key="7">
    <source>
        <dbReference type="ARBA" id="ARBA00022989"/>
    </source>
</evidence>
<keyword evidence="4 11" id="KW-0808">Transferase</keyword>
<dbReference type="OrthoDB" id="614844at2759"/>
<dbReference type="FunFam" id="3.40.50.2000:FF:000083">
    <property type="entry name" value="UDP-glycosyltransferase TURAN isoform X1"/>
    <property type="match status" value="1"/>
</dbReference>